<dbReference type="NCBIfam" id="NF009381">
    <property type="entry name" value="PRK12740.1-5"/>
    <property type="match status" value="1"/>
</dbReference>
<protein>
    <recommendedName>
        <fullName evidence="1">Elongation factor G</fullName>
    </recommendedName>
</protein>
<keyword evidence="3 8" id="KW-0251">Elongation factor</keyword>
<dbReference type="CDD" id="cd03713">
    <property type="entry name" value="EFG_mtEFG_C"/>
    <property type="match status" value="1"/>
</dbReference>
<dbReference type="InterPro" id="IPR020568">
    <property type="entry name" value="Ribosomal_Su5_D2-typ_SF"/>
</dbReference>
<keyword evidence="4" id="KW-0648">Protein biosynthesis</keyword>
<dbReference type="Pfam" id="PF00679">
    <property type="entry name" value="EFG_C"/>
    <property type="match status" value="1"/>
</dbReference>
<dbReference type="Gene3D" id="2.40.30.10">
    <property type="entry name" value="Translation factors"/>
    <property type="match status" value="1"/>
</dbReference>
<reference evidence="8" key="2">
    <citation type="journal article" date="2021" name="PeerJ">
        <title>Extensive microbial diversity within the chicken gut microbiome revealed by metagenomics and culture.</title>
        <authorList>
            <person name="Gilroy R."/>
            <person name="Ravi A."/>
            <person name="Getino M."/>
            <person name="Pursley I."/>
            <person name="Horton D.L."/>
            <person name="Alikhan N.F."/>
            <person name="Baker D."/>
            <person name="Gharbi K."/>
            <person name="Hall N."/>
            <person name="Watson M."/>
            <person name="Adriaenssens E.M."/>
            <person name="Foster-Nyarko E."/>
            <person name="Jarju S."/>
            <person name="Secka A."/>
            <person name="Antonio M."/>
            <person name="Oren A."/>
            <person name="Chaudhuri R.R."/>
            <person name="La Ragione R."/>
            <person name="Hildebrand F."/>
            <person name="Pallen M.J."/>
        </authorList>
    </citation>
    <scope>NUCLEOTIDE SEQUENCE</scope>
    <source>
        <strain evidence="8">ChiHjej12B11-7776</strain>
    </source>
</reference>
<dbReference type="PANTHER" id="PTHR43261">
    <property type="entry name" value="TRANSLATION ELONGATION FACTOR G-RELATED"/>
    <property type="match status" value="1"/>
</dbReference>
<sequence length="683" mass="73257">MAVLAKDIRNIALIGHSGEGKTSLAEAILYNAGALDRFGKVDDGNSTMDFDAEEIARKISISLSVANCTYKGVKINVIDVPGYFDFECEMLEALSVADSAIIVTGATGSMSVGTEKALEYCSEHKIPALIFVNGTDKENSNYPATVDAIKAKFGKVAPIVVPKLEGHKMTGYANVISGIYVDLVTDKTGDVPAELAAQVSSLHDSIVEVAAESDDELMMKFFDGETLTADEVYKGFSASVGSCAAVPVVAGSATANKGVKALMDIIVEMLPDASHTKTNAKKGGEDVVLTADEKAPVVLRVFKTIADSFGRLSLFRVVSGTLKNGVTLYNTTKDVTEKVSTVYFVKGKKQEPADCACAGDIACLTKLSATSTGDTLSETKDIVIPAVELPRPVYSRAVYAANKGDEDKVFGGLSRLKDEDISFTVTKDPETGEMILSGLGETQLDVICKKLKSKFKSEAVLNDPRIPYRETIRKSAEAEGKHKKQSGGAGQYGHCKVRFEPGAEDGVFEFVDAVVGGTVPRQFIPSVEKGLRDAIQKGVLAGYPMVNLKCTLFDGSSHPVDSKDIAFQMAAKLAYKDGCVKAGPVLLEPIYELKITVPDNYLGDVMGDMNKRRGRIMGTEVVGGKQLVTAEAPLSEILKYATDLRSMTQGRGKFEMSFARYEEVPAQNVAKIVEEAKKIHEEE</sequence>
<gene>
    <name evidence="8" type="ORF">IAC72_00910</name>
</gene>
<reference evidence="8" key="1">
    <citation type="submission" date="2020-10" db="EMBL/GenBank/DDBJ databases">
        <authorList>
            <person name="Gilroy R."/>
        </authorList>
    </citation>
    <scope>NUCLEOTIDE SEQUENCE</scope>
    <source>
        <strain evidence="8">ChiHjej12B11-7776</strain>
    </source>
</reference>
<dbReference type="SUPFAM" id="SSF50447">
    <property type="entry name" value="Translation proteins"/>
    <property type="match status" value="1"/>
</dbReference>
<dbReference type="EMBL" id="DVOC01000018">
    <property type="protein sequence ID" value="HIU90562.1"/>
    <property type="molecule type" value="Genomic_DNA"/>
</dbReference>
<evidence type="ECO:0000256" key="2">
    <source>
        <dbReference type="ARBA" id="ARBA00022741"/>
    </source>
</evidence>
<evidence type="ECO:0000256" key="3">
    <source>
        <dbReference type="ARBA" id="ARBA00022768"/>
    </source>
</evidence>
<dbReference type="InterPro" id="IPR047872">
    <property type="entry name" value="EFG_IV"/>
</dbReference>
<dbReference type="PRINTS" id="PR00315">
    <property type="entry name" value="ELONGATNFCT"/>
</dbReference>
<organism evidence="8 9">
    <name type="scientific">Candidatus Fimimonas merdipullorum</name>
    <dbReference type="NCBI Taxonomy" id="2840822"/>
    <lineage>
        <taxon>Bacteria</taxon>
        <taxon>Pseudomonadati</taxon>
        <taxon>Myxococcota</taxon>
        <taxon>Myxococcia</taxon>
        <taxon>Myxococcales</taxon>
        <taxon>Cystobacterineae</taxon>
        <taxon>Myxococcaceae</taxon>
        <taxon>Myxococcaceae incertae sedis</taxon>
        <taxon>Candidatus Fimimonas</taxon>
    </lineage>
</organism>
<dbReference type="GO" id="GO:0003746">
    <property type="term" value="F:translation elongation factor activity"/>
    <property type="evidence" value="ECO:0007669"/>
    <property type="project" value="UniProtKB-KW"/>
</dbReference>
<comment type="function">
    <text evidence="6">Catalyzes the GTP-dependent ribosomal translocation step during translation elongation. During this step, the ribosome changes from the pre-translocational (PRE) to the post-translocational (POST) state as the newly formed A-site-bound peptidyl-tRNA and P-site-bound deacylated tRNA move to the P and E sites, respectively. Catalyzes the coordinated movement of the two tRNA molecules, the mRNA and conformational changes in the ribosome.</text>
</comment>
<evidence type="ECO:0000256" key="1">
    <source>
        <dbReference type="ARBA" id="ARBA00017872"/>
    </source>
</evidence>
<dbReference type="SUPFAM" id="SSF54211">
    <property type="entry name" value="Ribosomal protein S5 domain 2-like"/>
    <property type="match status" value="1"/>
</dbReference>
<dbReference type="InterPro" id="IPR035649">
    <property type="entry name" value="EFG_V"/>
</dbReference>
<comment type="caution">
    <text evidence="8">The sequence shown here is derived from an EMBL/GenBank/DDBJ whole genome shotgun (WGS) entry which is preliminary data.</text>
</comment>
<dbReference type="NCBIfam" id="NF009891">
    <property type="entry name" value="PRK13351.1-1"/>
    <property type="match status" value="1"/>
</dbReference>
<evidence type="ECO:0000256" key="6">
    <source>
        <dbReference type="ARBA" id="ARBA00024731"/>
    </source>
</evidence>
<dbReference type="SMART" id="SM00889">
    <property type="entry name" value="EFG_IV"/>
    <property type="match status" value="1"/>
</dbReference>
<dbReference type="InterPro" id="IPR005517">
    <property type="entry name" value="Transl_elong_EFG/EF2_IV"/>
</dbReference>
<dbReference type="SUPFAM" id="SSF54980">
    <property type="entry name" value="EF-G C-terminal domain-like"/>
    <property type="match status" value="2"/>
</dbReference>
<dbReference type="CDD" id="cd01434">
    <property type="entry name" value="EFG_mtEFG1_IV"/>
    <property type="match status" value="1"/>
</dbReference>
<dbReference type="InterPro" id="IPR027417">
    <property type="entry name" value="P-loop_NTPase"/>
</dbReference>
<dbReference type="FunFam" id="3.30.230.10:FF:000003">
    <property type="entry name" value="Elongation factor G"/>
    <property type="match status" value="1"/>
</dbReference>
<dbReference type="InterPro" id="IPR014721">
    <property type="entry name" value="Ribsml_uS5_D2-typ_fold_subgr"/>
</dbReference>
<dbReference type="PANTHER" id="PTHR43261:SF6">
    <property type="entry name" value="ELONGATION FACTOR G-LIKE PROTEIN"/>
    <property type="match status" value="1"/>
</dbReference>
<dbReference type="Gene3D" id="3.30.70.870">
    <property type="entry name" value="Elongation Factor G (Translational Gtpase), domain 3"/>
    <property type="match status" value="1"/>
</dbReference>
<dbReference type="GO" id="GO:0003924">
    <property type="term" value="F:GTPase activity"/>
    <property type="evidence" value="ECO:0007669"/>
    <property type="project" value="InterPro"/>
</dbReference>
<dbReference type="Pfam" id="PF22042">
    <property type="entry name" value="EF-G_D2"/>
    <property type="match status" value="1"/>
</dbReference>
<dbReference type="InterPro" id="IPR000795">
    <property type="entry name" value="T_Tr_GTP-bd_dom"/>
</dbReference>
<evidence type="ECO:0000259" key="7">
    <source>
        <dbReference type="PROSITE" id="PS51722"/>
    </source>
</evidence>
<dbReference type="Pfam" id="PF14492">
    <property type="entry name" value="EFG_III"/>
    <property type="match status" value="1"/>
</dbReference>
<accession>A0A9D1MWR2</accession>
<keyword evidence="5" id="KW-0342">GTP-binding</keyword>
<dbReference type="SUPFAM" id="SSF52540">
    <property type="entry name" value="P-loop containing nucleoside triphosphate hydrolases"/>
    <property type="match status" value="1"/>
</dbReference>
<proteinExistence type="predicted"/>
<dbReference type="Pfam" id="PF03764">
    <property type="entry name" value="EFG_IV"/>
    <property type="match status" value="1"/>
</dbReference>
<dbReference type="AlphaFoldDB" id="A0A9D1MWR2"/>
<dbReference type="CDD" id="cd04170">
    <property type="entry name" value="EF-G_bact"/>
    <property type="match status" value="1"/>
</dbReference>
<evidence type="ECO:0000313" key="9">
    <source>
        <dbReference type="Proteomes" id="UP000886852"/>
    </source>
</evidence>
<evidence type="ECO:0000256" key="4">
    <source>
        <dbReference type="ARBA" id="ARBA00022917"/>
    </source>
</evidence>
<dbReference type="Gene3D" id="3.30.70.240">
    <property type="match status" value="1"/>
</dbReference>
<dbReference type="InterPro" id="IPR035647">
    <property type="entry name" value="EFG_III/V"/>
</dbReference>
<dbReference type="Gene3D" id="3.40.50.300">
    <property type="entry name" value="P-loop containing nucleotide triphosphate hydrolases"/>
    <property type="match status" value="1"/>
</dbReference>
<name>A0A9D1MWR2_9BACT</name>
<feature type="domain" description="Tr-type G" evidence="7">
    <location>
        <begin position="6"/>
        <end position="274"/>
    </location>
</feature>
<dbReference type="SMART" id="SM00838">
    <property type="entry name" value="EFG_C"/>
    <property type="match status" value="1"/>
</dbReference>
<evidence type="ECO:0000313" key="8">
    <source>
        <dbReference type="EMBL" id="HIU90562.1"/>
    </source>
</evidence>
<evidence type="ECO:0000256" key="5">
    <source>
        <dbReference type="ARBA" id="ARBA00023134"/>
    </source>
</evidence>
<dbReference type="GO" id="GO:0005525">
    <property type="term" value="F:GTP binding"/>
    <property type="evidence" value="ECO:0007669"/>
    <property type="project" value="UniProtKB-KW"/>
</dbReference>
<dbReference type="Pfam" id="PF00009">
    <property type="entry name" value="GTP_EFTU"/>
    <property type="match status" value="1"/>
</dbReference>
<keyword evidence="2" id="KW-0547">Nucleotide-binding</keyword>
<dbReference type="GO" id="GO:0032790">
    <property type="term" value="P:ribosome disassembly"/>
    <property type="evidence" value="ECO:0007669"/>
    <property type="project" value="TreeGrafter"/>
</dbReference>
<dbReference type="PROSITE" id="PS51722">
    <property type="entry name" value="G_TR_2"/>
    <property type="match status" value="1"/>
</dbReference>
<dbReference type="FunFam" id="3.30.70.240:FF:000001">
    <property type="entry name" value="Elongation factor G"/>
    <property type="match status" value="1"/>
</dbReference>
<dbReference type="Proteomes" id="UP000886852">
    <property type="component" value="Unassembled WGS sequence"/>
</dbReference>
<dbReference type="Gene3D" id="3.30.230.10">
    <property type="match status" value="1"/>
</dbReference>
<dbReference type="InterPro" id="IPR053905">
    <property type="entry name" value="EF-G-like_DII"/>
</dbReference>
<dbReference type="InterPro" id="IPR000640">
    <property type="entry name" value="EFG_V-like"/>
</dbReference>
<dbReference type="InterPro" id="IPR041095">
    <property type="entry name" value="EFG_II"/>
</dbReference>
<dbReference type="InterPro" id="IPR009000">
    <property type="entry name" value="Transl_B-barrel_sf"/>
</dbReference>